<evidence type="ECO:0000313" key="1">
    <source>
        <dbReference type="EMBL" id="GMH10597.1"/>
    </source>
</evidence>
<dbReference type="AlphaFoldDB" id="A0AAD3SG46"/>
<dbReference type="EMBL" id="BSYO01000010">
    <property type="protein sequence ID" value="GMH10597.1"/>
    <property type="molecule type" value="Genomic_DNA"/>
</dbReference>
<dbReference type="Proteomes" id="UP001279734">
    <property type="component" value="Unassembled WGS sequence"/>
</dbReference>
<name>A0AAD3SG46_NEPGR</name>
<reference evidence="1" key="1">
    <citation type="submission" date="2023-05" db="EMBL/GenBank/DDBJ databases">
        <title>Nepenthes gracilis genome sequencing.</title>
        <authorList>
            <person name="Fukushima K."/>
        </authorList>
    </citation>
    <scope>NUCLEOTIDE SEQUENCE</scope>
    <source>
        <strain evidence="1">SING2019-196</strain>
    </source>
</reference>
<accession>A0AAD3SG46</accession>
<organism evidence="1 2">
    <name type="scientific">Nepenthes gracilis</name>
    <name type="common">Slender pitcher plant</name>
    <dbReference type="NCBI Taxonomy" id="150966"/>
    <lineage>
        <taxon>Eukaryota</taxon>
        <taxon>Viridiplantae</taxon>
        <taxon>Streptophyta</taxon>
        <taxon>Embryophyta</taxon>
        <taxon>Tracheophyta</taxon>
        <taxon>Spermatophyta</taxon>
        <taxon>Magnoliopsida</taxon>
        <taxon>eudicotyledons</taxon>
        <taxon>Gunneridae</taxon>
        <taxon>Pentapetalae</taxon>
        <taxon>Caryophyllales</taxon>
        <taxon>Nepenthaceae</taxon>
        <taxon>Nepenthes</taxon>
    </lineage>
</organism>
<keyword evidence="2" id="KW-1185">Reference proteome</keyword>
<proteinExistence type="predicted"/>
<gene>
    <name evidence="1" type="ORF">Nepgr_012438</name>
</gene>
<protein>
    <submittedName>
        <fullName evidence="1">Uncharacterized protein</fullName>
    </submittedName>
</protein>
<sequence>MLLQLEASLAGVDASRFGILNCSLALLSVAAELPGSAYGISTSAGRDHLLTNGALDVLELAASPNSDAPALVAASLPLLPGQIPQLLVMVRRKVMLISLEPAAVTLCDSHPLPITLKPADEVCELVSSPGVVAAAGTSDELKACLDQLDPVPDPKVLSVDNETQPLVVAST</sequence>
<comment type="caution">
    <text evidence="1">The sequence shown here is derived from an EMBL/GenBank/DDBJ whole genome shotgun (WGS) entry which is preliminary data.</text>
</comment>
<evidence type="ECO:0000313" key="2">
    <source>
        <dbReference type="Proteomes" id="UP001279734"/>
    </source>
</evidence>